<keyword evidence="3" id="KW-1185">Reference proteome</keyword>
<feature type="region of interest" description="Disordered" evidence="1">
    <location>
        <begin position="1"/>
        <end position="22"/>
    </location>
</feature>
<sequence length="99" mass="10259">MAATTATTAAGAHPDSAASKPFPNKQVDAVYYWGFVDSDGVPYTGANGTEYDIEFPFAPPVNNYSFGSIVANRHPNVLLGAPPPPGSPPGQPVSTARIL</sequence>
<comment type="caution">
    <text evidence="2">The sequence shown here is derived from an EMBL/GenBank/DDBJ whole genome shotgun (WGS) entry which is preliminary data.</text>
</comment>
<organism evidence="2 3">
    <name type="scientific">Chlamydomonas incerta</name>
    <dbReference type="NCBI Taxonomy" id="51695"/>
    <lineage>
        <taxon>Eukaryota</taxon>
        <taxon>Viridiplantae</taxon>
        <taxon>Chlorophyta</taxon>
        <taxon>core chlorophytes</taxon>
        <taxon>Chlorophyceae</taxon>
        <taxon>CS clade</taxon>
        <taxon>Chlamydomonadales</taxon>
        <taxon>Chlamydomonadaceae</taxon>
        <taxon>Chlamydomonas</taxon>
    </lineage>
</organism>
<proteinExistence type="predicted"/>
<dbReference type="PANTHER" id="PTHR36509:SF2">
    <property type="entry name" value="BLL3101 PROTEIN"/>
    <property type="match status" value="1"/>
</dbReference>
<dbReference type="AlphaFoldDB" id="A0A835TQ52"/>
<name>A0A835TQ52_CHLIN</name>
<dbReference type="PANTHER" id="PTHR36509">
    <property type="entry name" value="BLL3101 PROTEIN"/>
    <property type="match status" value="1"/>
</dbReference>
<dbReference type="Proteomes" id="UP000650467">
    <property type="component" value="Unassembled WGS sequence"/>
</dbReference>
<protein>
    <submittedName>
        <fullName evidence="2">Uncharacterized protein</fullName>
    </submittedName>
</protein>
<evidence type="ECO:0000313" key="3">
    <source>
        <dbReference type="Proteomes" id="UP000650467"/>
    </source>
</evidence>
<dbReference type="EMBL" id="JAEHOC010000003">
    <property type="protein sequence ID" value="KAG2443346.1"/>
    <property type="molecule type" value="Genomic_DNA"/>
</dbReference>
<feature type="region of interest" description="Disordered" evidence="1">
    <location>
        <begin position="80"/>
        <end position="99"/>
    </location>
</feature>
<evidence type="ECO:0000256" key="1">
    <source>
        <dbReference type="SAM" id="MobiDB-lite"/>
    </source>
</evidence>
<evidence type="ECO:0000313" key="2">
    <source>
        <dbReference type="EMBL" id="KAG2443346.1"/>
    </source>
</evidence>
<feature type="compositionally biased region" description="Low complexity" evidence="1">
    <location>
        <begin position="1"/>
        <end position="12"/>
    </location>
</feature>
<reference evidence="2" key="1">
    <citation type="journal article" date="2020" name="bioRxiv">
        <title>Comparative genomics of Chlamydomonas.</title>
        <authorList>
            <person name="Craig R.J."/>
            <person name="Hasan A.R."/>
            <person name="Ness R.W."/>
            <person name="Keightley P.D."/>
        </authorList>
    </citation>
    <scope>NUCLEOTIDE SEQUENCE</scope>
    <source>
        <strain evidence="2">SAG 7.73</strain>
    </source>
</reference>
<accession>A0A835TQ52</accession>
<dbReference type="SUPFAM" id="SSF160935">
    <property type="entry name" value="VPA0735-like"/>
    <property type="match status" value="1"/>
</dbReference>
<feature type="compositionally biased region" description="Pro residues" evidence="1">
    <location>
        <begin position="81"/>
        <end position="91"/>
    </location>
</feature>
<gene>
    <name evidence="2" type="ORF">HXX76_001708</name>
</gene>